<name>A0A1H1H4V9_9ACTN</name>
<sequence length="217" mass="23297">MSTLARLLAGAARRDRPDAQGCELCGQDIPGDHAHLLETASRQAVCACRACAALFTDGQAGPAHYLRLPTRRLRLPGDLKDPRGAQADVTAGRTPDDLLAALGVPVGLAFVVTEQDGTAVAHYPSPLGATRWEVDPAAWRAVTAGCAPLRTMRPLVEALLVHTAHGARERWLVPVDDCFRLVALIRQEWRGLSGGDQVWAKIRLFFADLAVRAGEQG</sequence>
<keyword evidence="2" id="KW-1185">Reference proteome</keyword>
<proteinExistence type="predicted"/>
<evidence type="ECO:0000313" key="1">
    <source>
        <dbReference type="EMBL" id="SDR20487.1"/>
    </source>
</evidence>
<organism evidence="1 2">
    <name type="scientific">Thermostaphylospora chromogena</name>
    <dbReference type="NCBI Taxonomy" id="35622"/>
    <lineage>
        <taxon>Bacteria</taxon>
        <taxon>Bacillati</taxon>
        <taxon>Actinomycetota</taxon>
        <taxon>Actinomycetes</taxon>
        <taxon>Streptosporangiales</taxon>
        <taxon>Thermomonosporaceae</taxon>
        <taxon>Thermostaphylospora</taxon>
    </lineage>
</organism>
<evidence type="ECO:0000313" key="2">
    <source>
        <dbReference type="Proteomes" id="UP000217103"/>
    </source>
</evidence>
<dbReference type="AlphaFoldDB" id="A0A1H1H4V9"/>
<dbReference type="STRING" id="35622.SAMN04489764_4063"/>
<dbReference type="EMBL" id="FNKK01000002">
    <property type="protein sequence ID" value="SDR20487.1"/>
    <property type="molecule type" value="Genomic_DNA"/>
</dbReference>
<dbReference type="OrthoDB" id="152349at2"/>
<gene>
    <name evidence="1" type="ORF">SAMN04489764_4063</name>
</gene>
<reference evidence="1 2" key="1">
    <citation type="submission" date="2016-10" db="EMBL/GenBank/DDBJ databases">
        <authorList>
            <person name="de Groot N.N."/>
        </authorList>
    </citation>
    <scope>NUCLEOTIDE SEQUENCE [LARGE SCALE GENOMIC DNA]</scope>
    <source>
        <strain evidence="1 2">DSM 43794</strain>
    </source>
</reference>
<accession>A0A1H1H4V9</accession>
<dbReference type="RefSeq" id="WP_093264375.1">
    <property type="nucleotide sequence ID" value="NZ_FNKK01000002.1"/>
</dbReference>
<dbReference type="Proteomes" id="UP000217103">
    <property type="component" value="Unassembled WGS sequence"/>
</dbReference>
<dbReference type="Pfam" id="PF19372">
    <property type="entry name" value="DUF5947"/>
    <property type="match status" value="1"/>
</dbReference>
<dbReference type="InterPro" id="IPR045991">
    <property type="entry name" value="DUF5947"/>
</dbReference>
<protein>
    <submittedName>
        <fullName evidence="1">Uncharacterized protein</fullName>
    </submittedName>
</protein>